<evidence type="ECO:0000313" key="1">
    <source>
        <dbReference type="EMBL" id="JAP17057.1"/>
    </source>
</evidence>
<dbReference type="EMBL" id="GEDG01023007">
    <property type="protein sequence ID" value="JAP17057.1"/>
    <property type="molecule type" value="Transcribed_RNA"/>
</dbReference>
<reference evidence="1" key="1">
    <citation type="submission" date="2015-12" db="EMBL/GenBank/DDBJ databases">
        <title>Gene expression during late stages of embryo sac development: a critical building block for successful pollen-pistil interactions.</title>
        <authorList>
            <person name="Liu Y."/>
            <person name="Joly V."/>
            <person name="Sabar M."/>
            <person name="Matton D.P."/>
        </authorList>
    </citation>
    <scope>NUCLEOTIDE SEQUENCE</scope>
</reference>
<proteinExistence type="predicted"/>
<dbReference type="AlphaFoldDB" id="A0A0V0H9F2"/>
<protein>
    <submittedName>
        <fullName evidence="1">Putative ovule protein</fullName>
    </submittedName>
</protein>
<name>A0A0V0H9F2_SOLCH</name>
<organism evidence="1">
    <name type="scientific">Solanum chacoense</name>
    <name type="common">Chaco potato</name>
    <dbReference type="NCBI Taxonomy" id="4108"/>
    <lineage>
        <taxon>Eukaryota</taxon>
        <taxon>Viridiplantae</taxon>
        <taxon>Streptophyta</taxon>
        <taxon>Embryophyta</taxon>
        <taxon>Tracheophyta</taxon>
        <taxon>Spermatophyta</taxon>
        <taxon>Magnoliopsida</taxon>
        <taxon>eudicotyledons</taxon>
        <taxon>Gunneridae</taxon>
        <taxon>Pentapetalae</taxon>
        <taxon>asterids</taxon>
        <taxon>lamiids</taxon>
        <taxon>Solanales</taxon>
        <taxon>Solanaceae</taxon>
        <taxon>Solanoideae</taxon>
        <taxon>Solaneae</taxon>
        <taxon>Solanum</taxon>
    </lineage>
</organism>
<accession>A0A0V0H9F2</accession>
<sequence>MLPCRNMTPDSIISYRLVAPDPKLLCWLLAPDPTIFCNSSSLSSLSTSLIIFHKSSLFKVSL</sequence>